<dbReference type="InterPro" id="IPR000477">
    <property type="entry name" value="RT_dom"/>
</dbReference>
<dbReference type="Pfam" id="PF00075">
    <property type="entry name" value="RNase_H"/>
    <property type="match status" value="1"/>
</dbReference>
<comment type="caution">
    <text evidence="7">The sequence shown here is derived from an EMBL/GenBank/DDBJ whole genome shotgun (WGS) entry which is preliminary data.</text>
</comment>
<dbReference type="Pfam" id="PF17921">
    <property type="entry name" value="Integrase_H2C2"/>
    <property type="match status" value="1"/>
</dbReference>
<organism evidence="7 8">
    <name type="scientific">Cirrhinus molitorella</name>
    <name type="common">mud carp</name>
    <dbReference type="NCBI Taxonomy" id="172907"/>
    <lineage>
        <taxon>Eukaryota</taxon>
        <taxon>Metazoa</taxon>
        <taxon>Chordata</taxon>
        <taxon>Craniata</taxon>
        <taxon>Vertebrata</taxon>
        <taxon>Euteleostomi</taxon>
        <taxon>Actinopterygii</taxon>
        <taxon>Neopterygii</taxon>
        <taxon>Teleostei</taxon>
        <taxon>Ostariophysi</taxon>
        <taxon>Cypriniformes</taxon>
        <taxon>Cyprinidae</taxon>
        <taxon>Labeoninae</taxon>
        <taxon>Labeonini</taxon>
        <taxon>Cirrhinus</taxon>
    </lineage>
</organism>
<dbReference type="SUPFAM" id="SSF56672">
    <property type="entry name" value="DNA/RNA polymerases"/>
    <property type="match status" value="1"/>
</dbReference>
<dbReference type="InterPro" id="IPR041588">
    <property type="entry name" value="Integrase_H2C2"/>
</dbReference>
<evidence type="ECO:0000259" key="6">
    <source>
        <dbReference type="PROSITE" id="PS50994"/>
    </source>
</evidence>
<sequence length="1493" mass="167426">MWTQVREPLPLQPVNPNKPQCQTTDIAPKSLSDSTESISSPSPSSTSNSKDQDPLLCSLQVTDSGLCRIMTAIEIQETCVSDAVLSLWAENSAISLKLFKALKQKHKTLPHVPKHSRFLLSPWPTTMATSKITCAVDIQWNGRHLSHYFLVVPNLPHDLHVGADIIVRLNAYVDTINDVIWAPPAHQLTTSVNLKNLRSGQTMPDACAMINEQEATIPPTARVTCLRLGVTLEATPFIEVTSRSVYVLFNNCTAQDITIPKASHLGWLINHAFHDFELTVPVIGPIPAQLVSDEYDDTITFTRPYETIAITSILPVTKQNACRSELTNDAHLAVYAISTQSATALPEQMSSVTQSPADGPATEEPYAGFNAQIQQILSEADALNDDADRQGLKEVLHKYKDSFAKDSLDCGLTSIHTVRIPTNPNAPPTFVRQYKIPIASYEPVQEIIDTMLQKGIIRPCNSTYSAPIWPVLKPNGKWRPTVDYRKLNQQDFWTIPVHPDDQHKLAFTFGNRQFTFTRCPFGYANSPAEFNIFLNKACPDARARGNIVYVDDLLLKSTNVADHLKEIDHVLHQLTQAGAKIALHKGQWCKTKVDYVGLLIGREGIEPQSSRTQAIQNIKTPTNISELRSFLGVCNYSRQFIENYSDIARPLTSLLKKDKPFIWTDVQDKAMSELKQRLCSAPCLAYPDPGKEFYLEAGFSNHCLSAGLYQLHDRDKRVVAYASKTLLSPECKYSDCEKALLCTVWAIQRFSNYIGAQKVIIETCHQPVTFLNSQRIRDGVVTNARIATWLMTLQGRDVEARYAQNHKSALGNGLAACQNCTSDTVYTAEEPKQVSPPQLTNHRYFDENVCEGMPTAYVDGCSYNHQGNLKAGVGVVWLNDNPCPPKQFNLGPHSSQYAEIAAVLIALQLAAPHNIKELLICTDSNYARLSFTCHLSGWKQNGFKTANNKPVKHQDLFQACDAIVTENDIIVYWKKVRGHSRQPGQDKDLNDQTDALAKAGALHGDTWTFRTPPPNPSVMAITRRQQNISIHNPTTSHIDLSPQFSSDDLLTLQTADPILHNIASHLSDPSSHPISPSDLAASSELRTLHSIKHMLHLRDGVLTYVSEPLTTPRLVVPQSQRGVMLGHAHDAPYAGHHGAKATYDTLKQVAYWPGMQQDVTEYVKGCLVCCQFQPANPNHRAPLQRKGMTFPWSDLQIDWVGPLPRSTRGNKYFLTVVCEFTKWVECLPAPNDTAETTACLLMNHIFSRFGLPFRVNSDRGTHFTAEVMQEVWKLLGIHAQLHISRHPMASGQVERSNKTVVSMLKKYVSTNQKDWDIKLPLVLMAIRATPHRSTGVPPFEMMTGRQMTLPLHLLYQPGDTNLVTAYTTHQYLEELHQHLRMTFAFAQQQLQESAEGRKAYYDQKASHHELNVGDRVWYYSFAQPRQNAPSRLSKKFLPRWTGPHEIIDKISPVAYRIKMRQSRSEPVLRWVHRNQIKRHPSPNRQGKGGDQTC</sequence>
<evidence type="ECO:0000259" key="5">
    <source>
        <dbReference type="PROSITE" id="PS50879"/>
    </source>
</evidence>
<dbReference type="Proteomes" id="UP001558613">
    <property type="component" value="Unassembled WGS sequence"/>
</dbReference>
<keyword evidence="8" id="KW-1185">Reference proteome</keyword>
<dbReference type="InterPro" id="IPR036397">
    <property type="entry name" value="RNaseH_sf"/>
</dbReference>
<evidence type="ECO:0000256" key="3">
    <source>
        <dbReference type="ARBA" id="ARBA00039658"/>
    </source>
</evidence>
<dbReference type="Gene3D" id="3.30.420.10">
    <property type="entry name" value="Ribonuclease H-like superfamily/Ribonuclease H"/>
    <property type="match status" value="2"/>
</dbReference>
<feature type="domain" description="RNase H type-1" evidence="5">
    <location>
        <begin position="850"/>
        <end position="1002"/>
    </location>
</feature>
<gene>
    <name evidence="7" type="ORF">QQF64_023747</name>
</gene>
<feature type="compositionally biased region" description="Low complexity" evidence="4">
    <location>
        <begin position="30"/>
        <end position="49"/>
    </location>
</feature>
<dbReference type="PANTHER" id="PTHR37984">
    <property type="entry name" value="PROTEIN CBG26694"/>
    <property type="match status" value="1"/>
</dbReference>
<feature type="region of interest" description="Disordered" evidence="4">
    <location>
        <begin position="1"/>
        <end position="53"/>
    </location>
</feature>
<evidence type="ECO:0000256" key="4">
    <source>
        <dbReference type="SAM" id="MobiDB-lite"/>
    </source>
</evidence>
<dbReference type="InterPro" id="IPR041577">
    <property type="entry name" value="RT_RNaseH_2"/>
</dbReference>
<name>A0ABR3NJI6_9TELE</name>
<dbReference type="Gene3D" id="1.10.340.70">
    <property type="match status" value="1"/>
</dbReference>
<evidence type="ECO:0000256" key="2">
    <source>
        <dbReference type="ARBA" id="ARBA00012180"/>
    </source>
</evidence>
<dbReference type="InterPro" id="IPR050951">
    <property type="entry name" value="Retrovirus_Pol_polyprotein"/>
</dbReference>
<dbReference type="InterPro" id="IPR002156">
    <property type="entry name" value="RNaseH_domain"/>
</dbReference>
<evidence type="ECO:0000313" key="7">
    <source>
        <dbReference type="EMBL" id="KAL1277074.1"/>
    </source>
</evidence>
<feature type="domain" description="Integrase catalytic" evidence="6">
    <location>
        <begin position="1187"/>
        <end position="1346"/>
    </location>
</feature>
<comment type="similarity">
    <text evidence="1">Belongs to the beta type-B retroviral polymerase family. HERV class-II K(HML-2) pol subfamily.</text>
</comment>
<dbReference type="Pfam" id="PF00078">
    <property type="entry name" value="RVT_1"/>
    <property type="match status" value="1"/>
</dbReference>
<protein>
    <recommendedName>
        <fullName evidence="3">Gypsy retrotransposon integrase-like protein 1</fullName>
        <ecNumber evidence="2">3.1.26.4</ecNumber>
    </recommendedName>
</protein>
<reference evidence="7 8" key="1">
    <citation type="submission" date="2023-09" db="EMBL/GenBank/DDBJ databases">
        <authorList>
            <person name="Wang M."/>
        </authorList>
    </citation>
    <scope>NUCLEOTIDE SEQUENCE [LARGE SCALE GENOMIC DNA]</scope>
    <source>
        <strain evidence="7">GT-2023</strain>
        <tissue evidence="7">Liver</tissue>
    </source>
</reference>
<dbReference type="EMBL" id="JAYMGO010000003">
    <property type="protein sequence ID" value="KAL1277074.1"/>
    <property type="molecule type" value="Genomic_DNA"/>
</dbReference>
<dbReference type="EC" id="3.1.26.4" evidence="2"/>
<evidence type="ECO:0000313" key="8">
    <source>
        <dbReference type="Proteomes" id="UP001558613"/>
    </source>
</evidence>
<dbReference type="Gene3D" id="3.30.70.270">
    <property type="match status" value="2"/>
</dbReference>
<dbReference type="Pfam" id="PF00665">
    <property type="entry name" value="rve"/>
    <property type="match status" value="1"/>
</dbReference>
<dbReference type="Pfam" id="PF17919">
    <property type="entry name" value="RT_RNaseH_2"/>
    <property type="match status" value="1"/>
</dbReference>
<dbReference type="PANTHER" id="PTHR37984:SF12">
    <property type="entry name" value="RIBONUCLEASE H"/>
    <property type="match status" value="1"/>
</dbReference>
<evidence type="ECO:0000256" key="1">
    <source>
        <dbReference type="ARBA" id="ARBA00010879"/>
    </source>
</evidence>
<dbReference type="InterPro" id="IPR043502">
    <property type="entry name" value="DNA/RNA_pol_sf"/>
</dbReference>
<dbReference type="PROSITE" id="PS50879">
    <property type="entry name" value="RNASE_H_1"/>
    <property type="match status" value="1"/>
</dbReference>
<dbReference type="CDD" id="cd09280">
    <property type="entry name" value="RNase_HI_eukaryote_like"/>
    <property type="match status" value="1"/>
</dbReference>
<feature type="region of interest" description="Disordered" evidence="4">
    <location>
        <begin position="1474"/>
        <end position="1493"/>
    </location>
</feature>
<dbReference type="PROSITE" id="PS50994">
    <property type="entry name" value="INTEGRASE"/>
    <property type="match status" value="1"/>
</dbReference>
<accession>A0ABR3NJI6</accession>
<proteinExistence type="inferred from homology"/>
<feature type="compositionally biased region" description="Polar residues" evidence="4">
    <location>
        <begin position="14"/>
        <end position="25"/>
    </location>
</feature>
<dbReference type="Gene3D" id="3.10.20.370">
    <property type="match status" value="1"/>
</dbReference>
<dbReference type="Gene3D" id="3.10.10.10">
    <property type="entry name" value="HIV Type 1 Reverse Transcriptase, subunit A, domain 1"/>
    <property type="match status" value="2"/>
</dbReference>
<dbReference type="InterPro" id="IPR043128">
    <property type="entry name" value="Rev_trsase/Diguanyl_cyclase"/>
</dbReference>
<dbReference type="InterPro" id="IPR012337">
    <property type="entry name" value="RNaseH-like_sf"/>
</dbReference>
<dbReference type="InterPro" id="IPR001584">
    <property type="entry name" value="Integrase_cat-core"/>
</dbReference>
<dbReference type="SUPFAM" id="SSF53098">
    <property type="entry name" value="Ribonuclease H-like"/>
    <property type="match status" value="2"/>
</dbReference>